<dbReference type="AlphaFoldDB" id="A0A7Y4GZP3"/>
<keyword evidence="3" id="KW-1185">Reference proteome</keyword>
<dbReference type="Proteomes" id="UP000544122">
    <property type="component" value="Unassembled WGS sequence"/>
</dbReference>
<accession>A0A7Y4GZP3</accession>
<name>A0A7Y4GZP3_9BRAD</name>
<comment type="similarity">
    <text evidence="1">Belongs to the short-chain dehydrogenases/reductases (SDR) family.</text>
</comment>
<dbReference type="PANTHER" id="PTHR42879:SF2">
    <property type="entry name" value="3-OXOACYL-[ACYL-CARRIER-PROTEIN] REDUCTASE FABG"/>
    <property type="match status" value="1"/>
</dbReference>
<dbReference type="InterPro" id="IPR002347">
    <property type="entry name" value="SDR_fam"/>
</dbReference>
<dbReference type="PRINTS" id="PR00080">
    <property type="entry name" value="SDRFAMILY"/>
</dbReference>
<reference evidence="2 3" key="1">
    <citation type="submission" date="2020-03" db="EMBL/GenBank/DDBJ databases">
        <title>Bradyrhizobium diversity isolated from nodules of Indigofera sp.</title>
        <authorList>
            <person name="Klepa M."/>
            <person name="Helene L."/>
            <person name="Hungria M."/>
        </authorList>
    </citation>
    <scope>NUCLEOTIDE SEQUENCE [LARGE SCALE GENOMIC DNA]</scope>
    <source>
        <strain evidence="2 3">WSM 1791</strain>
    </source>
</reference>
<sequence length="260" mass="26952">MGKFDGESQQQQFNVRGWSLEGRVALVTGATGGLGKAIVAELSERGADVRGVDIVGDGVFHADLATASGNRDMVAHVLKAAGRLDILVLNAGLQFMAPFDQFPDAEWDRLNALMLDGPFHALKAAWPALTKEPGGRVVVTASVASYGGARQKVAYCAAKHGVLGLVRTAALEAGAHGLTVNAVAPGWMDTALMRGQLEAQAKNRGMSTEDVMAAFRASQPGNRFVDVREVAATIGFLASSCASGINGECITIDLGASASG</sequence>
<protein>
    <submittedName>
        <fullName evidence="2">SDR family oxidoreductase</fullName>
    </submittedName>
</protein>
<evidence type="ECO:0000313" key="2">
    <source>
        <dbReference type="EMBL" id="NOJ44617.1"/>
    </source>
</evidence>
<dbReference type="FunFam" id="3.40.50.720:FF:000084">
    <property type="entry name" value="Short-chain dehydrogenase reductase"/>
    <property type="match status" value="1"/>
</dbReference>
<evidence type="ECO:0000256" key="1">
    <source>
        <dbReference type="ARBA" id="ARBA00006484"/>
    </source>
</evidence>
<dbReference type="PANTHER" id="PTHR42879">
    <property type="entry name" value="3-OXOACYL-(ACYL-CARRIER-PROTEIN) REDUCTASE"/>
    <property type="match status" value="1"/>
</dbReference>
<dbReference type="InterPro" id="IPR050259">
    <property type="entry name" value="SDR"/>
</dbReference>
<dbReference type="Gene3D" id="3.40.50.720">
    <property type="entry name" value="NAD(P)-binding Rossmann-like Domain"/>
    <property type="match status" value="1"/>
</dbReference>
<dbReference type="PRINTS" id="PR00081">
    <property type="entry name" value="GDHRDH"/>
</dbReference>
<dbReference type="InterPro" id="IPR036291">
    <property type="entry name" value="NAD(P)-bd_dom_sf"/>
</dbReference>
<comment type="caution">
    <text evidence="2">The sequence shown here is derived from an EMBL/GenBank/DDBJ whole genome shotgun (WGS) entry which is preliminary data.</text>
</comment>
<dbReference type="Pfam" id="PF13561">
    <property type="entry name" value="adh_short_C2"/>
    <property type="match status" value="1"/>
</dbReference>
<dbReference type="EMBL" id="JAAVLX010000022">
    <property type="protein sequence ID" value="NOJ44617.1"/>
    <property type="molecule type" value="Genomic_DNA"/>
</dbReference>
<organism evidence="2 3">
    <name type="scientific">Bradyrhizobium australiense</name>
    <dbReference type="NCBI Taxonomy" id="2721161"/>
    <lineage>
        <taxon>Bacteria</taxon>
        <taxon>Pseudomonadati</taxon>
        <taxon>Pseudomonadota</taxon>
        <taxon>Alphaproteobacteria</taxon>
        <taxon>Hyphomicrobiales</taxon>
        <taxon>Nitrobacteraceae</taxon>
        <taxon>Bradyrhizobium</taxon>
    </lineage>
</organism>
<dbReference type="InterPro" id="IPR020904">
    <property type="entry name" value="Sc_DH/Rdtase_CS"/>
</dbReference>
<evidence type="ECO:0000313" key="3">
    <source>
        <dbReference type="Proteomes" id="UP000544122"/>
    </source>
</evidence>
<dbReference type="SUPFAM" id="SSF51735">
    <property type="entry name" value="NAD(P)-binding Rossmann-fold domains"/>
    <property type="match status" value="1"/>
</dbReference>
<dbReference type="GO" id="GO:0032787">
    <property type="term" value="P:monocarboxylic acid metabolic process"/>
    <property type="evidence" value="ECO:0007669"/>
    <property type="project" value="UniProtKB-ARBA"/>
</dbReference>
<gene>
    <name evidence="2" type="ORF">HCN58_34865</name>
</gene>
<proteinExistence type="inferred from homology"/>
<dbReference type="PROSITE" id="PS00061">
    <property type="entry name" value="ADH_SHORT"/>
    <property type="match status" value="1"/>
</dbReference>